<evidence type="ECO:0000256" key="6">
    <source>
        <dbReference type="ARBA" id="ARBA00023136"/>
    </source>
</evidence>
<dbReference type="PROSITE" id="PS50216">
    <property type="entry name" value="DHHC"/>
    <property type="match status" value="1"/>
</dbReference>
<evidence type="ECO:0000256" key="8">
    <source>
        <dbReference type="ARBA" id="ARBA00023288"/>
    </source>
</evidence>
<dbReference type="PANTHER" id="PTHR22883">
    <property type="entry name" value="ZINC FINGER DHHC DOMAIN CONTAINING PROTEIN"/>
    <property type="match status" value="1"/>
</dbReference>
<dbReference type="AlphaFoldDB" id="A0A0G4H4A5"/>
<evidence type="ECO:0000256" key="5">
    <source>
        <dbReference type="ARBA" id="ARBA00022989"/>
    </source>
</evidence>
<dbReference type="GO" id="GO:0005794">
    <property type="term" value="C:Golgi apparatus"/>
    <property type="evidence" value="ECO:0007669"/>
    <property type="project" value="TreeGrafter"/>
</dbReference>
<feature type="compositionally biased region" description="Polar residues" evidence="11">
    <location>
        <begin position="230"/>
        <end position="239"/>
    </location>
</feature>
<feature type="domain" description="Palmitoyltransferase DHHC" evidence="12">
    <location>
        <begin position="331"/>
        <end position="452"/>
    </location>
</feature>
<evidence type="ECO:0000256" key="1">
    <source>
        <dbReference type="ARBA" id="ARBA00004127"/>
    </source>
</evidence>
<evidence type="ECO:0000313" key="14">
    <source>
        <dbReference type="Proteomes" id="UP000041254"/>
    </source>
</evidence>
<protein>
    <recommendedName>
        <fullName evidence="10">Palmitoyltransferase</fullName>
        <ecNumber evidence="10">2.3.1.225</ecNumber>
    </recommendedName>
</protein>
<keyword evidence="8" id="KW-0449">Lipoprotein</keyword>
<keyword evidence="5 10" id="KW-1133">Transmembrane helix</keyword>
<dbReference type="Pfam" id="PF01529">
    <property type="entry name" value="DHHC"/>
    <property type="match status" value="1"/>
</dbReference>
<keyword evidence="4 10" id="KW-0812">Transmembrane</keyword>
<comment type="subcellular location">
    <subcellularLocation>
        <location evidence="1">Endomembrane system</location>
        <topology evidence="1">Multi-pass membrane protein</topology>
    </subcellularLocation>
</comment>
<feature type="region of interest" description="Disordered" evidence="11">
    <location>
        <begin position="174"/>
        <end position="308"/>
    </location>
</feature>
<keyword evidence="7" id="KW-0564">Palmitate</keyword>
<dbReference type="Proteomes" id="UP000041254">
    <property type="component" value="Unassembled WGS sequence"/>
</dbReference>
<keyword evidence="3 10" id="KW-0808">Transferase</keyword>
<comment type="domain">
    <text evidence="10">The DHHC domain is required for palmitoyltransferase activity.</text>
</comment>
<sequence length="520" mass="58907">MTPTTPERRVRESSSPGAEIVDLSPFKNVRNNGRARVEFVIEENDLAGVEDHREASEEVQDDHGIDFAEYSGCGPGWPTAMWSEATTVTLDDPTKHLPEEVRWTGLSSRLFHGIASFLFLSWLFVEDSELSHVLSTLTHPLSSLYILTYATLHGLAWYWYRSVSCKGRGPGYLKPNRTFAERMRRTKEKDRQRERERETPPPPPPPLPVMDDSGYRVKESEGEIVPPSYHRNTTASTAESLEPQVVGKSTSDTAENETPAQPSSADQANGPQCDVYDLASDRDGSECGDPTHTHAHTEGATADGRDGRGAVGEEVDSIFYHVTASGEVQPPLHWCDICDIVQPRRAHHCRECGLCVATFDHHCFYVGGCVGELNHWKFYIFLWLSALCLVWDASLAFSAFHEKFYAIDWLKRNMLTLLIWGSLMVLVGITLGLLAYQTFLILTNQTTKEHMRRDRIDYLRELPPHLAPFSLGSGLRGMRDNFVDLFKRREPPIRLWEFTWRVGESIPFNYFDNETYDCGC</sequence>
<dbReference type="InterPro" id="IPR039859">
    <property type="entry name" value="PFA4/ZDH16/20/ERF2-like"/>
</dbReference>
<keyword evidence="14" id="KW-1185">Reference proteome</keyword>
<feature type="compositionally biased region" description="Basic and acidic residues" evidence="11">
    <location>
        <begin position="179"/>
        <end position="199"/>
    </location>
</feature>
<comment type="similarity">
    <text evidence="2 10">Belongs to the DHHC palmitoyltransferase family.</text>
</comment>
<dbReference type="EC" id="2.3.1.225" evidence="10"/>
<name>A0A0G4H4A5_VITBC</name>
<dbReference type="OrthoDB" id="9909019at2759"/>
<dbReference type="STRING" id="1169540.A0A0G4H4A5"/>
<feature type="transmembrane region" description="Helical" evidence="10">
    <location>
        <begin position="378"/>
        <end position="397"/>
    </location>
</feature>
<feature type="compositionally biased region" description="Basic and acidic residues" evidence="11">
    <location>
        <begin position="279"/>
        <end position="308"/>
    </location>
</feature>
<evidence type="ECO:0000259" key="12">
    <source>
        <dbReference type="Pfam" id="PF01529"/>
    </source>
</evidence>
<evidence type="ECO:0000256" key="4">
    <source>
        <dbReference type="ARBA" id="ARBA00022692"/>
    </source>
</evidence>
<feature type="compositionally biased region" description="Polar residues" evidence="11">
    <location>
        <begin position="247"/>
        <end position="270"/>
    </location>
</feature>
<evidence type="ECO:0000256" key="2">
    <source>
        <dbReference type="ARBA" id="ARBA00008574"/>
    </source>
</evidence>
<dbReference type="GO" id="GO:0019706">
    <property type="term" value="F:protein-cysteine S-palmitoyltransferase activity"/>
    <property type="evidence" value="ECO:0007669"/>
    <property type="project" value="UniProtKB-EC"/>
</dbReference>
<evidence type="ECO:0000256" key="10">
    <source>
        <dbReference type="RuleBase" id="RU079119"/>
    </source>
</evidence>
<feature type="transmembrane region" description="Helical" evidence="10">
    <location>
        <begin position="106"/>
        <end position="125"/>
    </location>
</feature>
<feature type="transmembrane region" description="Helical" evidence="10">
    <location>
        <begin position="137"/>
        <end position="160"/>
    </location>
</feature>
<dbReference type="EMBL" id="CDMY01000989">
    <property type="protein sequence ID" value="CEM38589.1"/>
    <property type="molecule type" value="Genomic_DNA"/>
</dbReference>
<evidence type="ECO:0000256" key="9">
    <source>
        <dbReference type="ARBA" id="ARBA00023315"/>
    </source>
</evidence>
<dbReference type="GO" id="GO:0005783">
    <property type="term" value="C:endoplasmic reticulum"/>
    <property type="evidence" value="ECO:0007669"/>
    <property type="project" value="TreeGrafter"/>
</dbReference>
<evidence type="ECO:0000256" key="11">
    <source>
        <dbReference type="SAM" id="MobiDB-lite"/>
    </source>
</evidence>
<gene>
    <name evidence="13" type="ORF">Vbra_10583</name>
</gene>
<proteinExistence type="inferred from homology"/>
<evidence type="ECO:0000256" key="7">
    <source>
        <dbReference type="ARBA" id="ARBA00023139"/>
    </source>
</evidence>
<dbReference type="VEuPathDB" id="CryptoDB:Vbra_10583"/>
<dbReference type="PANTHER" id="PTHR22883:SF301">
    <property type="entry name" value="PALMITOYLTRANSFERASE ZDHHC12"/>
    <property type="match status" value="1"/>
</dbReference>
<dbReference type="GO" id="GO:0006612">
    <property type="term" value="P:protein targeting to membrane"/>
    <property type="evidence" value="ECO:0007669"/>
    <property type="project" value="TreeGrafter"/>
</dbReference>
<accession>A0A0G4H4A5</accession>
<comment type="catalytic activity">
    <reaction evidence="10">
        <text>L-cysteinyl-[protein] + hexadecanoyl-CoA = S-hexadecanoyl-L-cysteinyl-[protein] + CoA</text>
        <dbReference type="Rhea" id="RHEA:36683"/>
        <dbReference type="Rhea" id="RHEA-COMP:10131"/>
        <dbReference type="Rhea" id="RHEA-COMP:11032"/>
        <dbReference type="ChEBI" id="CHEBI:29950"/>
        <dbReference type="ChEBI" id="CHEBI:57287"/>
        <dbReference type="ChEBI" id="CHEBI:57379"/>
        <dbReference type="ChEBI" id="CHEBI:74151"/>
        <dbReference type="EC" id="2.3.1.225"/>
    </reaction>
</comment>
<evidence type="ECO:0000256" key="3">
    <source>
        <dbReference type="ARBA" id="ARBA00022679"/>
    </source>
</evidence>
<evidence type="ECO:0000313" key="13">
    <source>
        <dbReference type="EMBL" id="CEM38589.1"/>
    </source>
</evidence>
<organism evidence="13 14">
    <name type="scientific">Vitrella brassicaformis (strain CCMP3155)</name>
    <dbReference type="NCBI Taxonomy" id="1169540"/>
    <lineage>
        <taxon>Eukaryota</taxon>
        <taxon>Sar</taxon>
        <taxon>Alveolata</taxon>
        <taxon>Colpodellida</taxon>
        <taxon>Vitrellaceae</taxon>
        <taxon>Vitrella</taxon>
    </lineage>
</organism>
<keyword evidence="9 10" id="KW-0012">Acyltransferase</keyword>
<dbReference type="InterPro" id="IPR001594">
    <property type="entry name" value="Palmitoyltrfase_DHHC"/>
</dbReference>
<dbReference type="InParanoid" id="A0A0G4H4A5"/>
<feature type="transmembrane region" description="Helical" evidence="10">
    <location>
        <begin position="417"/>
        <end position="443"/>
    </location>
</feature>
<reference evidence="13 14" key="1">
    <citation type="submission" date="2014-11" db="EMBL/GenBank/DDBJ databases">
        <authorList>
            <person name="Zhu J."/>
            <person name="Qi W."/>
            <person name="Song R."/>
        </authorList>
    </citation>
    <scope>NUCLEOTIDE SEQUENCE [LARGE SCALE GENOMIC DNA]</scope>
</reference>
<keyword evidence="6 10" id="KW-0472">Membrane</keyword>